<protein>
    <recommendedName>
        <fullName evidence="10">Peptidyl-prolyl cis-trans isomerase</fullName>
        <ecNumber evidence="10">5.2.1.8</ecNumber>
    </recommendedName>
</protein>
<name>A0A7X0MXB7_9GAMM</name>
<gene>
    <name evidence="12" type="ORF">HNR48_003397</name>
</gene>
<dbReference type="RefSeq" id="WP_166843828.1">
    <property type="nucleotide sequence ID" value="NZ_JAAONY010000003.1"/>
</dbReference>
<feature type="domain" description="PPIase FKBP-type" evidence="11">
    <location>
        <begin position="6"/>
        <end position="83"/>
    </location>
</feature>
<dbReference type="PANTHER" id="PTHR47861:SF3">
    <property type="entry name" value="FKBP-TYPE PEPTIDYL-PROLYL CIS-TRANS ISOMERASE SLYD"/>
    <property type="match status" value="1"/>
</dbReference>
<evidence type="ECO:0000313" key="13">
    <source>
        <dbReference type="Proteomes" id="UP000528457"/>
    </source>
</evidence>
<dbReference type="InterPro" id="IPR046357">
    <property type="entry name" value="PPIase_dom_sf"/>
</dbReference>
<evidence type="ECO:0000256" key="2">
    <source>
        <dbReference type="ARBA" id="ARBA00004496"/>
    </source>
</evidence>
<keyword evidence="4" id="KW-0963">Cytoplasm</keyword>
<evidence type="ECO:0000313" key="12">
    <source>
        <dbReference type="EMBL" id="MBB6523095.1"/>
    </source>
</evidence>
<dbReference type="PANTHER" id="PTHR47861">
    <property type="entry name" value="FKBP-TYPE PEPTIDYL-PROLYL CIS-TRANS ISOMERASE SLYD"/>
    <property type="match status" value="1"/>
</dbReference>
<proteinExistence type="inferred from homology"/>
<keyword evidence="13" id="KW-1185">Reference proteome</keyword>
<comment type="subcellular location">
    <subcellularLocation>
        <location evidence="2">Cytoplasm</location>
    </subcellularLocation>
</comment>
<dbReference type="EMBL" id="JACHHT010000003">
    <property type="protein sequence ID" value="MBB6523095.1"/>
    <property type="molecule type" value="Genomic_DNA"/>
</dbReference>
<evidence type="ECO:0000256" key="6">
    <source>
        <dbReference type="ARBA" id="ARBA00023186"/>
    </source>
</evidence>
<comment type="function">
    <text evidence="8">Also involved in hydrogenase metallocenter assembly, probably by participating in the nickel insertion step. This function in hydrogenase biosynthesis requires chaperone activity and the presence of the metal-binding domain, but not PPIase activity.</text>
</comment>
<reference evidence="12 13" key="1">
    <citation type="submission" date="2020-08" db="EMBL/GenBank/DDBJ databases">
        <title>Genomic Encyclopedia of Type Strains, Phase IV (KMG-IV): sequencing the most valuable type-strain genomes for metagenomic binning, comparative biology and taxonomic classification.</title>
        <authorList>
            <person name="Goeker M."/>
        </authorList>
    </citation>
    <scope>NUCLEOTIDE SEQUENCE [LARGE SCALE GENOMIC DNA]</scope>
    <source>
        <strain evidence="12 13">DSM 22368</strain>
    </source>
</reference>
<dbReference type="InParanoid" id="A0A7X0MXB7"/>
<dbReference type="AlphaFoldDB" id="A0A7X0MXB7"/>
<sequence>MKISKDTVVSFHYRLWNSSEEPALELETSHGDQASLYLHGHGNILPALEDAMLGREAGDVFSVELPPEKAYGSRRENWTQRVPIKHLIGNKKPKLGQIVHISTDQGQKQATVIKVGLKNVDIDANHPLAGKNIQFDIEVLSVREATSSEIDHGHAHGPGGHQH</sequence>
<organism evidence="12 13">
    <name type="scientific">Pseudoteredinibacter isoporae</name>
    <dbReference type="NCBI Taxonomy" id="570281"/>
    <lineage>
        <taxon>Bacteria</taxon>
        <taxon>Pseudomonadati</taxon>
        <taxon>Pseudomonadota</taxon>
        <taxon>Gammaproteobacteria</taxon>
        <taxon>Cellvibrionales</taxon>
        <taxon>Cellvibrionaceae</taxon>
        <taxon>Pseudoteredinibacter</taxon>
    </lineage>
</organism>
<evidence type="ECO:0000256" key="7">
    <source>
        <dbReference type="ARBA" id="ARBA00023235"/>
    </source>
</evidence>
<evidence type="ECO:0000256" key="1">
    <source>
        <dbReference type="ARBA" id="ARBA00000971"/>
    </source>
</evidence>
<evidence type="ECO:0000256" key="8">
    <source>
        <dbReference type="ARBA" id="ARBA00037071"/>
    </source>
</evidence>
<dbReference type="SUPFAM" id="SSF54534">
    <property type="entry name" value="FKBP-like"/>
    <property type="match status" value="1"/>
</dbReference>
<accession>A0A7X0MXB7</accession>
<dbReference type="GO" id="GO:0042026">
    <property type="term" value="P:protein refolding"/>
    <property type="evidence" value="ECO:0007669"/>
    <property type="project" value="UniProtKB-ARBA"/>
</dbReference>
<evidence type="ECO:0000256" key="3">
    <source>
        <dbReference type="ARBA" id="ARBA00006577"/>
    </source>
</evidence>
<dbReference type="PROSITE" id="PS50059">
    <property type="entry name" value="FKBP_PPIASE"/>
    <property type="match status" value="1"/>
</dbReference>
<dbReference type="Gene3D" id="3.10.50.40">
    <property type="match status" value="1"/>
</dbReference>
<evidence type="ECO:0000256" key="10">
    <source>
        <dbReference type="RuleBase" id="RU003915"/>
    </source>
</evidence>
<comment type="catalytic activity">
    <reaction evidence="1 9 10">
        <text>[protein]-peptidylproline (omega=180) = [protein]-peptidylproline (omega=0)</text>
        <dbReference type="Rhea" id="RHEA:16237"/>
        <dbReference type="Rhea" id="RHEA-COMP:10747"/>
        <dbReference type="Rhea" id="RHEA-COMP:10748"/>
        <dbReference type="ChEBI" id="CHEBI:83833"/>
        <dbReference type="ChEBI" id="CHEBI:83834"/>
        <dbReference type="EC" id="5.2.1.8"/>
    </reaction>
</comment>
<evidence type="ECO:0000259" key="11">
    <source>
        <dbReference type="PROSITE" id="PS50059"/>
    </source>
</evidence>
<dbReference type="GO" id="GO:0003755">
    <property type="term" value="F:peptidyl-prolyl cis-trans isomerase activity"/>
    <property type="evidence" value="ECO:0007669"/>
    <property type="project" value="UniProtKB-UniRule"/>
</dbReference>
<evidence type="ECO:0000256" key="4">
    <source>
        <dbReference type="ARBA" id="ARBA00022490"/>
    </source>
</evidence>
<evidence type="ECO:0000256" key="9">
    <source>
        <dbReference type="PROSITE-ProRule" id="PRU00277"/>
    </source>
</evidence>
<keyword evidence="7 9" id="KW-0413">Isomerase</keyword>
<dbReference type="Proteomes" id="UP000528457">
    <property type="component" value="Unassembled WGS sequence"/>
</dbReference>
<keyword evidence="6" id="KW-0143">Chaperone</keyword>
<comment type="caution">
    <text evidence="12">The sequence shown here is derived from an EMBL/GenBank/DDBJ whole genome shotgun (WGS) entry which is preliminary data.</text>
</comment>
<keyword evidence="5 9" id="KW-0697">Rotamase</keyword>
<dbReference type="EC" id="5.2.1.8" evidence="10"/>
<evidence type="ECO:0000256" key="5">
    <source>
        <dbReference type="ARBA" id="ARBA00023110"/>
    </source>
</evidence>
<comment type="similarity">
    <text evidence="3 10">Belongs to the FKBP-type PPIase family.</text>
</comment>
<dbReference type="InterPro" id="IPR001179">
    <property type="entry name" value="PPIase_FKBP_dom"/>
</dbReference>
<dbReference type="Pfam" id="PF00254">
    <property type="entry name" value="FKBP_C"/>
    <property type="match status" value="1"/>
</dbReference>
<dbReference type="GO" id="GO:0005737">
    <property type="term" value="C:cytoplasm"/>
    <property type="evidence" value="ECO:0007669"/>
    <property type="project" value="UniProtKB-SubCell"/>
</dbReference>